<evidence type="ECO:0000256" key="1">
    <source>
        <dbReference type="SAM" id="Phobius"/>
    </source>
</evidence>
<sequence length="248" mass="27232">MSDLPQPVNLPSRNSFSAPEYAHYEGAKHFTDDTSVQATKMEHQGWSTSEREAFLQQPKAFSIERRTLWILLGIVILLIAAGVGGGVGGSMAVQNSKCKSINATNSAQPSPTPTSSATNNTILLSDPREIELVSGCPDSNIASTYDEKNYFSCRTRTGSDGNDVMAVIAFSVEGCLEACMSYNTWKQTDKECVRAVYARDLKKAFEKNFANCWLKGENNGQIIAERENVILLDKCSTYEECSKRTSKA</sequence>
<dbReference type="GeneID" id="54292062"/>
<name>A0A6A5X9J6_9PLEO</name>
<organism evidence="2 3">
    <name type="scientific">Aaosphaeria arxii CBS 175.79</name>
    <dbReference type="NCBI Taxonomy" id="1450172"/>
    <lineage>
        <taxon>Eukaryota</taxon>
        <taxon>Fungi</taxon>
        <taxon>Dikarya</taxon>
        <taxon>Ascomycota</taxon>
        <taxon>Pezizomycotina</taxon>
        <taxon>Dothideomycetes</taxon>
        <taxon>Pleosporomycetidae</taxon>
        <taxon>Pleosporales</taxon>
        <taxon>Pleosporales incertae sedis</taxon>
        <taxon>Aaosphaeria</taxon>
    </lineage>
</organism>
<dbReference type="EMBL" id="ML978078">
    <property type="protein sequence ID" value="KAF2009715.1"/>
    <property type="molecule type" value="Genomic_DNA"/>
</dbReference>
<keyword evidence="1" id="KW-0812">Transmembrane</keyword>
<keyword evidence="1" id="KW-1133">Transmembrane helix</keyword>
<reference evidence="2" key="1">
    <citation type="journal article" date="2020" name="Stud. Mycol.">
        <title>101 Dothideomycetes genomes: a test case for predicting lifestyles and emergence of pathogens.</title>
        <authorList>
            <person name="Haridas S."/>
            <person name="Albert R."/>
            <person name="Binder M."/>
            <person name="Bloem J."/>
            <person name="Labutti K."/>
            <person name="Salamov A."/>
            <person name="Andreopoulos B."/>
            <person name="Baker S."/>
            <person name="Barry K."/>
            <person name="Bills G."/>
            <person name="Bluhm B."/>
            <person name="Cannon C."/>
            <person name="Castanera R."/>
            <person name="Culley D."/>
            <person name="Daum C."/>
            <person name="Ezra D."/>
            <person name="Gonzalez J."/>
            <person name="Henrissat B."/>
            <person name="Kuo A."/>
            <person name="Liang C."/>
            <person name="Lipzen A."/>
            <person name="Lutzoni F."/>
            <person name="Magnuson J."/>
            <person name="Mondo S."/>
            <person name="Nolan M."/>
            <person name="Ohm R."/>
            <person name="Pangilinan J."/>
            <person name="Park H.-J."/>
            <person name="Ramirez L."/>
            <person name="Alfaro M."/>
            <person name="Sun H."/>
            <person name="Tritt A."/>
            <person name="Yoshinaga Y."/>
            <person name="Zwiers L.-H."/>
            <person name="Turgeon B."/>
            <person name="Goodwin S."/>
            <person name="Spatafora J."/>
            <person name="Crous P."/>
            <person name="Grigoriev I."/>
        </authorList>
    </citation>
    <scope>NUCLEOTIDE SEQUENCE</scope>
    <source>
        <strain evidence="2">CBS 175.79</strain>
    </source>
</reference>
<proteinExistence type="predicted"/>
<dbReference type="RefSeq" id="XP_033378054.1">
    <property type="nucleotide sequence ID" value="XM_033534665.1"/>
</dbReference>
<feature type="transmembrane region" description="Helical" evidence="1">
    <location>
        <begin position="68"/>
        <end position="93"/>
    </location>
</feature>
<evidence type="ECO:0008006" key="4">
    <source>
        <dbReference type="Google" id="ProtNLM"/>
    </source>
</evidence>
<protein>
    <recommendedName>
        <fullName evidence="4">Apple domain-containing protein</fullName>
    </recommendedName>
</protein>
<keyword evidence="3" id="KW-1185">Reference proteome</keyword>
<dbReference type="AlphaFoldDB" id="A0A6A5X9J6"/>
<evidence type="ECO:0000313" key="2">
    <source>
        <dbReference type="EMBL" id="KAF2009715.1"/>
    </source>
</evidence>
<dbReference type="OrthoDB" id="5358884at2759"/>
<dbReference type="Proteomes" id="UP000799778">
    <property type="component" value="Unassembled WGS sequence"/>
</dbReference>
<gene>
    <name evidence="2" type="ORF">BU24DRAFT_81275</name>
</gene>
<accession>A0A6A5X9J6</accession>
<keyword evidence="1" id="KW-0472">Membrane</keyword>
<evidence type="ECO:0000313" key="3">
    <source>
        <dbReference type="Proteomes" id="UP000799778"/>
    </source>
</evidence>